<dbReference type="OrthoDB" id="1058301at2759"/>
<dbReference type="GeneID" id="54557935"/>
<dbReference type="Gene3D" id="3.20.20.190">
    <property type="entry name" value="Phosphatidylinositol (PI) phosphodiesterase"/>
    <property type="match status" value="1"/>
</dbReference>
<dbReference type="AlphaFoldDB" id="A0A6A6CX81"/>
<keyword evidence="4" id="KW-1185">Reference proteome</keyword>
<evidence type="ECO:0000313" key="3">
    <source>
        <dbReference type="EMBL" id="KAF2170848.1"/>
    </source>
</evidence>
<protein>
    <recommendedName>
        <fullName evidence="2">GP-PDE domain-containing protein</fullName>
    </recommendedName>
</protein>
<dbReference type="GO" id="GO:0006629">
    <property type="term" value="P:lipid metabolic process"/>
    <property type="evidence" value="ECO:0007669"/>
    <property type="project" value="InterPro"/>
</dbReference>
<proteinExistence type="predicted"/>
<name>A0A6A6CX81_ZASCE</name>
<evidence type="ECO:0000256" key="1">
    <source>
        <dbReference type="SAM" id="MobiDB-lite"/>
    </source>
</evidence>
<dbReference type="RefSeq" id="XP_033671737.1">
    <property type="nucleotide sequence ID" value="XM_033804663.1"/>
</dbReference>
<dbReference type="GO" id="GO:0008081">
    <property type="term" value="F:phosphoric diester hydrolase activity"/>
    <property type="evidence" value="ECO:0007669"/>
    <property type="project" value="InterPro"/>
</dbReference>
<organism evidence="3 4">
    <name type="scientific">Zasmidium cellare ATCC 36951</name>
    <dbReference type="NCBI Taxonomy" id="1080233"/>
    <lineage>
        <taxon>Eukaryota</taxon>
        <taxon>Fungi</taxon>
        <taxon>Dikarya</taxon>
        <taxon>Ascomycota</taxon>
        <taxon>Pezizomycotina</taxon>
        <taxon>Dothideomycetes</taxon>
        <taxon>Dothideomycetidae</taxon>
        <taxon>Mycosphaerellales</taxon>
        <taxon>Mycosphaerellaceae</taxon>
        <taxon>Zasmidium</taxon>
    </lineage>
</organism>
<gene>
    <name evidence="3" type="ORF">M409DRAFT_18820</name>
</gene>
<reference evidence="3" key="1">
    <citation type="journal article" date="2020" name="Stud. Mycol.">
        <title>101 Dothideomycetes genomes: a test case for predicting lifestyles and emergence of pathogens.</title>
        <authorList>
            <person name="Haridas S."/>
            <person name="Albert R."/>
            <person name="Binder M."/>
            <person name="Bloem J."/>
            <person name="Labutti K."/>
            <person name="Salamov A."/>
            <person name="Andreopoulos B."/>
            <person name="Baker S."/>
            <person name="Barry K."/>
            <person name="Bills G."/>
            <person name="Bluhm B."/>
            <person name="Cannon C."/>
            <person name="Castanera R."/>
            <person name="Culley D."/>
            <person name="Daum C."/>
            <person name="Ezra D."/>
            <person name="Gonzalez J."/>
            <person name="Henrissat B."/>
            <person name="Kuo A."/>
            <person name="Liang C."/>
            <person name="Lipzen A."/>
            <person name="Lutzoni F."/>
            <person name="Magnuson J."/>
            <person name="Mondo S."/>
            <person name="Nolan M."/>
            <person name="Ohm R."/>
            <person name="Pangilinan J."/>
            <person name="Park H.-J."/>
            <person name="Ramirez L."/>
            <person name="Alfaro M."/>
            <person name="Sun H."/>
            <person name="Tritt A."/>
            <person name="Yoshinaga Y."/>
            <person name="Zwiers L.-H."/>
            <person name="Turgeon B."/>
            <person name="Goodwin S."/>
            <person name="Spatafora J."/>
            <person name="Crous P."/>
            <person name="Grigoriev I."/>
        </authorList>
    </citation>
    <scope>NUCLEOTIDE SEQUENCE</scope>
    <source>
        <strain evidence="3">ATCC 36951</strain>
    </source>
</reference>
<dbReference type="Proteomes" id="UP000799537">
    <property type="component" value="Unassembled WGS sequence"/>
</dbReference>
<sequence>MQETTKRPNFPRPDFTTSYTDKQQRRLPQCIAHRGFSARYPENTMAAFKAAVDVGAHALEMDLQLTKDGTVVVSHDPTLESQFGRPGKIADHDWHDIKDLRTIKAPHEPVPRFVDVLTWLSQPEAQHVWVLLEIKVGGNAKEIMQNVHQLFRSQPAGQNARAWNERIVITVLPPSYLTLAAEYLPGFPVAHVGFSWSCIRDLLPIPGLSFNIAFPLLVLPGGSGLLTQIQKKHDKPVYAWVVDEEHTLKWCIWRGLDGVLTDDSEKFLEVCRGFDFEAREPWFPFTVRTYWEAVVAVAGMAWKAWTMRTVLTAPRYK</sequence>
<dbReference type="EMBL" id="ML993584">
    <property type="protein sequence ID" value="KAF2170848.1"/>
    <property type="molecule type" value="Genomic_DNA"/>
</dbReference>
<feature type="region of interest" description="Disordered" evidence="1">
    <location>
        <begin position="1"/>
        <end position="24"/>
    </location>
</feature>
<dbReference type="InterPro" id="IPR030395">
    <property type="entry name" value="GP_PDE_dom"/>
</dbReference>
<evidence type="ECO:0000313" key="4">
    <source>
        <dbReference type="Proteomes" id="UP000799537"/>
    </source>
</evidence>
<accession>A0A6A6CX81</accession>
<dbReference type="SUPFAM" id="SSF51695">
    <property type="entry name" value="PLC-like phosphodiesterases"/>
    <property type="match status" value="1"/>
</dbReference>
<feature type="domain" description="GP-PDE" evidence="2">
    <location>
        <begin position="28"/>
        <end position="271"/>
    </location>
</feature>
<dbReference type="PANTHER" id="PTHR43805">
    <property type="entry name" value="GLYCEROPHOSPHORYL DIESTER PHOSPHODIESTERASE"/>
    <property type="match status" value="1"/>
</dbReference>
<evidence type="ECO:0000259" key="2">
    <source>
        <dbReference type="PROSITE" id="PS51704"/>
    </source>
</evidence>
<dbReference type="InterPro" id="IPR017946">
    <property type="entry name" value="PLC-like_Pdiesterase_TIM-brl"/>
</dbReference>
<dbReference type="PANTHER" id="PTHR43805:SF1">
    <property type="entry name" value="GP-PDE DOMAIN-CONTAINING PROTEIN"/>
    <property type="match status" value="1"/>
</dbReference>
<dbReference type="Pfam" id="PF03009">
    <property type="entry name" value="GDPD"/>
    <property type="match status" value="1"/>
</dbReference>
<dbReference type="PROSITE" id="PS51704">
    <property type="entry name" value="GP_PDE"/>
    <property type="match status" value="1"/>
</dbReference>